<keyword evidence="8" id="KW-0328">Glycosyltransferase</keyword>
<dbReference type="InterPro" id="IPR023346">
    <property type="entry name" value="Lysozyme-like_dom_sf"/>
</dbReference>
<keyword evidence="7" id="KW-0645">Protease</keyword>
<dbReference type="EMBL" id="BAABGY010000006">
    <property type="protein sequence ID" value="GAA4326639.1"/>
    <property type="molecule type" value="Genomic_DNA"/>
</dbReference>
<proteinExistence type="inferred from homology"/>
<dbReference type="InterPro" id="IPR012338">
    <property type="entry name" value="Beta-lactam/transpept-like"/>
</dbReference>
<comment type="catalytic activity">
    <reaction evidence="16">
        <text>Preferential cleavage: (Ac)2-L-Lys-D-Ala-|-D-Ala. Also transpeptidation of peptidyl-alanyl moieties that are N-acyl substituents of D-alanine.</text>
        <dbReference type="EC" id="3.4.16.4"/>
    </reaction>
</comment>
<evidence type="ECO:0000256" key="15">
    <source>
        <dbReference type="ARBA" id="ARBA00023316"/>
    </source>
</evidence>
<dbReference type="Pfam" id="PF00905">
    <property type="entry name" value="Transpeptidase"/>
    <property type="match status" value="1"/>
</dbReference>
<accession>A0ABP8GMB9</accession>
<dbReference type="SUPFAM" id="SSF56601">
    <property type="entry name" value="beta-lactamase/transpeptidase-like"/>
    <property type="match status" value="1"/>
</dbReference>
<feature type="compositionally biased region" description="Basic and acidic residues" evidence="18">
    <location>
        <begin position="824"/>
        <end position="837"/>
    </location>
</feature>
<dbReference type="InterPro" id="IPR001264">
    <property type="entry name" value="Glyco_trans_51"/>
</dbReference>
<evidence type="ECO:0000256" key="9">
    <source>
        <dbReference type="ARBA" id="ARBA00022679"/>
    </source>
</evidence>
<evidence type="ECO:0000256" key="5">
    <source>
        <dbReference type="ARBA" id="ARBA00022475"/>
    </source>
</evidence>
<evidence type="ECO:0000256" key="10">
    <source>
        <dbReference type="ARBA" id="ARBA00022801"/>
    </source>
</evidence>
<comment type="pathway">
    <text evidence="2">Cell wall biogenesis; peptidoglycan biosynthesis.</text>
</comment>
<evidence type="ECO:0000256" key="18">
    <source>
        <dbReference type="SAM" id="MobiDB-lite"/>
    </source>
</evidence>
<evidence type="ECO:0000256" key="1">
    <source>
        <dbReference type="ARBA" id="ARBA00004236"/>
    </source>
</evidence>
<evidence type="ECO:0000256" key="7">
    <source>
        <dbReference type="ARBA" id="ARBA00022670"/>
    </source>
</evidence>
<comment type="similarity">
    <text evidence="3">In the C-terminal section; belongs to the transpeptidase family.</text>
</comment>
<keyword evidence="6" id="KW-0121">Carboxypeptidase</keyword>
<dbReference type="Gene3D" id="3.40.710.10">
    <property type="entry name" value="DD-peptidase/beta-lactamase superfamily"/>
    <property type="match status" value="2"/>
</dbReference>
<dbReference type="Pfam" id="PF00912">
    <property type="entry name" value="Transgly"/>
    <property type="match status" value="1"/>
</dbReference>
<dbReference type="Gene3D" id="1.10.3810.10">
    <property type="entry name" value="Biosynthetic peptidoglycan transglycosylase-like"/>
    <property type="match status" value="1"/>
</dbReference>
<comment type="caution">
    <text evidence="22">The sequence shown here is derived from an EMBL/GenBank/DDBJ whole genome shotgun (WGS) entry which is preliminary data.</text>
</comment>
<evidence type="ECO:0000313" key="22">
    <source>
        <dbReference type="EMBL" id="GAA4326639.1"/>
    </source>
</evidence>
<keyword evidence="19" id="KW-1133">Transmembrane helix</keyword>
<evidence type="ECO:0000259" key="20">
    <source>
        <dbReference type="Pfam" id="PF00905"/>
    </source>
</evidence>
<dbReference type="SUPFAM" id="SSF53955">
    <property type="entry name" value="Lysozyme-like"/>
    <property type="match status" value="1"/>
</dbReference>
<protein>
    <submittedName>
        <fullName evidence="22">Transglycosylase domain-containing protein</fullName>
    </submittedName>
</protein>
<feature type="region of interest" description="Disordered" evidence="18">
    <location>
        <begin position="768"/>
        <end position="837"/>
    </location>
</feature>
<comment type="similarity">
    <text evidence="4">In the N-terminal section; belongs to the glycosyltransferase 51 family.</text>
</comment>
<keyword evidence="19" id="KW-0812">Transmembrane</keyword>
<feature type="region of interest" description="Disordered" evidence="18">
    <location>
        <begin position="1"/>
        <end position="21"/>
    </location>
</feature>
<evidence type="ECO:0000256" key="6">
    <source>
        <dbReference type="ARBA" id="ARBA00022645"/>
    </source>
</evidence>
<keyword evidence="5" id="KW-1003">Cell membrane</keyword>
<keyword evidence="12" id="KW-0573">Peptidoglycan synthesis</keyword>
<evidence type="ECO:0000256" key="12">
    <source>
        <dbReference type="ARBA" id="ARBA00022984"/>
    </source>
</evidence>
<organism evidence="22 23">
    <name type="scientific">Flaviaesturariibacter amylovorans</name>
    <dbReference type="NCBI Taxonomy" id="1084520"/>
    <lineage>
        <taxon>Bacteria</taxon>
        <taxon>Pseudomonadati</taxon>
        <taxon>Bacteroidota</taxon>
        <taxon>Chitinophagia</taxon>
        <taxon>Chitinophagales</taxon>
        <taxon>Chitinophagaceae</taxon>
        <taxon>Flaviaestuariibacter</taxon>
    </lineage>
</organism>
<keyword evidence="11" id="KW-0133">Cell shape</keyword>
<keyword evidence="15" id="KW-0961">Cell wall biogenesis/degradation</keyword>
<dbReference type="InterPro" id="IPR050396">
    <property type="entry name" value="Glycosyltr_51/Transpeptidase"/>
</dbReference>
<keyword evidence="9" id="KW-0808">Transferase</keyword>
<comment type="catalytic activity">
    <reaction evidence="17">
        <text>[GlcNAc-(1-&gt;4)-Mur2Ac(oyl-L-Ala-gamma-D-Glu-L-Lys-D-Ala-D-Ala)](n)-di-trans,octa-cis-undecaprenyl diphosphate + beta-D-GlcNAc-(1-&gt;4)-Mur2Ac(oyl-L-Ala-gamma-D-Glu-L-Lys-D-Ala-D-Ala)-di-trans,octa-cis-undecaprenyl diphosphate = [GlcNAc-(1-&gt;4)-Mur2Ac(oyl-L-Ala-gamma-D-Glu-L-Lys-D-Ala-D-Ala)](n+1)-di-trans,octa-cis-undecaprenyl diphosphate + di-trans,octa-cis-undecaprenyl diphosphate + H(+)</text>
        <dbReference type="Rhea" id="RHEA:23708"/>
        <dbReference type="Rhea" id="RHEA-COMP:9602"/>
        <dbReference type="Rhea" id="RHEA-COMP:9603"/>
        <dbReference type="ChEBI" id="CHEBI:15378"/>
        <dbReference type="ChEBI" id="CHEBI:58405"/>
        <dbReference type="ChEBI" id="CHEBI:60033"/>
        <dbReference type="ChEBI" id="CHEBI:78435"/>
        <dbReference type="EC" id="2.4.99.28"/>
    </reaction>
</comment>
<evidence type="ECO:0000256" key="4">
    <source>
        <dbReference type="ARBA" id="ARBA00007739"/>
    </source>
</evidence>
<gene>
    <name evidence="22" type="ORF">GCM10023184_15400</name>
</gene>
<evidence type="ECO:0000256" key="19">
    <source>
        <dbReference type="SAM" id="Phobius"/>
    </source>
</evidence>
<feature type="transmembrane region" description="Helical" evidence="19">
    <location>
        <begin position="27"/>
        <end position="51"/>
    </location>
</feature>
<reference evidence="23" key="1">
    <citation type="journal article" date="2019" name="Int. J. Syst. Evol. Microbiol.">
        <title>The Global Catalogue of Microorganisms (GCM) 10K type strain sequencing project: providing services to taxonomists for standard genome sequencing and annotation.</title>
        <authorList>
            <consortium name="The Broad Institute Genomics Platform"/>
            <consortium name="The Broad Institute Genome Sequencing Center for Infectious Disease"/>
            <person name="Wu L."/>
            <person name="Ma J."/>
        </authorList>
    </citation>
    <scope>NUCLEOTIDE SEQUENCE [LARGE SCALE GENOMIC DNA]</scope>
    <source>
        <strain evidence="23">JCM 17919</strain>
    </source>
</reference>
<dbReference type="RefSeq" id="WP_345254823.1">
    <property type="nucleotide sequence ID" value="NZ_BAABGY010000006.1"/>
</dbReference>
<dbReference type="PANTHER" id="PTHR32282">
    <property type="entry name" value="BINDING PROTEIN TRANSPEPTIDASE, PUTATIVE-RELATED"/>
    <property type="match status" value="1"/>
</dbReference>
<feature type="domain" description="Glycosyl transferase family 51" evidence="21">
    <location>
        <begin position="76"/>
        <end position="252"/>
    </location>
</feature>
<dbReference type="PANTHER" id="PTHR32282:SF11">
    <property type="entry name" value="PENICILLIN-BINDING PROTEIN 1B"/>
    <property type="match status" value="1"/>
</dbReference>
<evidence type="ECO:0000313" key="23">
    <source>
        <dbReference type="Proteomes" id="UP001501725"/>
    </source>
</evidence>
<sequence>MNKATPKGPAGPQPPKPARKTRRSVRILWTLFLGGLGAFFLIIVLALTGVFGKMPSLKQLENPSLLQSSEVYALDGTLMGKYYRERGNRSNVDYRDISPHVIHALVATEDVRFYNHSGIDWKRTIKAVATLGSDGGGSTITQQLAKQLLDQGSKNFIQRSVEKLKEYIIAIRLERNFTKEEIIALYLNAVPYGDNVYGIRNAARTFFQKEPGVLDPNEASVLVGMLKGNYIYNPRVHYKRAFDRKNVVLGQMEKAAYLTPQQAAGYKGQPIPLNYRKLDENTGYAPYFREVLKDEVREALKDLKNADGDPYDIYDDGLKIYTTINPKMQTYAEEAVAQQMPALQRTLNQQSNIRNGSVWKGRENVLEAAMKASDRWRYSREEGLTDAEIRASFKQKVPMKVFAWNAKREKDTVMTPLDSIKYHRQMMQTAFMVVDPITGEVRAWVGGIHFKTYKYDHANMKTQRQVGSSIKPFLYAQAMEERGFDFDTPVEDVQQTFGKDQKVPATGKTCTGRTVSMASALAWSRNCATAYIMKQVGPDQFARFLGEHINIPTKVEPHPSIALGSCDLSLFEMVWGYTVFPGRGYSTRPKMITRIEDRNGNVIVRTDLTAGRKEGLSEATAYKMTRLMEGPVTKGTAAGLMQALGAAEMGGKTGTTNENADAWFMGYSPQLLAGVWVGCDDRFIRIESAAGYGGTAARPIWQSFFSKVYGDPTLGIDRNAKFVKPPDMNNDALNADVGSIITDTIPNAEGEDIGNGDASEYTLDTTSEYIPPESQRPQDENGNPAQPNNPNKPKKDTTRAPKIGEATPPQEPEKKGLFRKIFGGKKDKDKDKPANDY</sequence>
<feature type="domain" description="Penicillin-binding protein transpeptidase" evidence="20">
    <location>
        <begin position="430"/>
        <end position="670"/>
    </location>
</feature>
<evidence type="ECO:0000256" key="8">
    <source>
        <dbReference type="ARBA" id="ARBA00022676"/>
    </source>
</evidence>
<comment type="subcellular location">
    <subcellularLocation>
        <location evidence="1">Cell membrane</location>
    </subcellularLocation>
</comment>
<keyword evidence="23" id="KW-1185">Reference proteome</keyword>
<evidence type="ECO:0000256" key="3">
    <source>
        <dbReference type="ARBA" id="ARBA00007090"/>
    </source>
</evidence>
<evidence type="ECO:0000256" key="11">
    <source>
        <dbReference type="ARBA" id="ARBA00022960"/>
    </source>
</evidence>
<dbReference type="InterPro" id="IPR036950">
    <property type="entry name" value="PBP_transglycosylase"/>
</dbReference>
<evidence type="ECO:0000256" key="14">
    <source>
        <dbReference type="ARBA" id="ARBA00023268"/>
    </source>
</evidence>
<keyword evidence="13 19" id="KW-0472">Membrane</keyword>
<evidence type="ECO:0000256" key="17">
    <source>
        <dbReference type="ARBA" id="ARBA00049902"/>
    </source>
</evidence>
<keyword evidence="10" id="KW-0378">Hydrolase</keyword>
<dbReference type="InterPro" id="IPR001460">
    <property type="entry name" value="PCN-bd_Tpept"/>
</dbReference>
<name>A0ABP8GMB9_9BACT</name>
<evidence type="ECO:0000256" key="13">
    <source>
        <dbReference type="ARBA" id="ARBA00023136"/>
    </source>
</evidence>
<keyword evidence="14" id="KW-0511">Multifunctional enzyme</keyword>
<evidence type="ECO:0000256" key="2">
    <source>
        <dbReference type="ARBA" id="ARBA00004752"/>
    </source>
</evidence>
<evidence type="ECO:0000256" key="16">
    <source>
        <dbReference type="ARBA" id="ARBA00034000"/>
    </source>
</evidence>
<dbReference type="Proteomes" id="UP001501725">
    <property type="component" value="Unassembled WGS sequence"/>
</dbReference>
<evidence type="ECO:0000259" key="21">
    <source>
        <dbReference type="Pfam" id="PF00912"/>
    </source>
</evidence>